<dbReference type="InterPro" id="IPR001789">
    <property type="entry name" value="Sig_transdc_resp-reg_receiver"/>
</dbReference>
<dbReference type="OrthoDB" id="9802186at2"/>
<feature type="domain" description="HTH luxR-type" evidence="5">
    <location>
        <begin position="142"/>
        <end position="207"/>
    </location>
</feature>
<dbReference type="SUPFAM" id="SSF46894">
    <property type="entry name" value="C-terminal effector domain of the bipartite response regulators"/>
    <property type="match status" value="1"/>
</dbReference>
<dbReference type="PROSITE" id="PS50110">
    <property type="entry name" value="RESPONSE_REGULATORY"/>
    <property type="match status" value="1"/>
</dbReference>
<feature type="modified residue" description="4-aspartylphosphate" evidence="4">
    <location>
        <position position="59"/>
    </location>
</feature>
<dbReference type="Gene3D" id="3.40.50.2300">
    <property type="match status" value="1"/>
</dbReference>
<proteinExistence type="predicted"/>
<keyword evidence="4" id="KW-0597">Phosphoprotein</keyword>
<keyword evidence="1" id="KW-0805">Transcription regulation</keyword>
<feature type="domain" description="Response regulatory" evidence="6">
    <location>
        <begin position="5"/>
        <end position="126"/>
    </location>
</feature>
<dbReference type="CDD" id="cd06170">
    <property type="entry name" value="LuxR_C_like"/>
    <property type="match status" value="1"/>
</dbReference>
<accession>A0A5C8P4Z4</accession>
<dbReference type="GO" id="GO:0006355">
    <property type="term" value="P:regulation of DNA-templated transcription"/>
    <property type="evidence" value="ECO:0007669"/>
    <property type="project" value="InterPro"/>
</dbReference>
<dbReference type="GO" id="GO:0000160">
    <property type="term" value="P:phosphorelay signal transduction system"/>
    <property type="evidence" value="ECO:0007669"/>
    <property type="project" value="InterPro"/>
</dbReference>
<evidence type="ECO:0000313" key="8">
    <source>
        <dbReference type="Proteomes" id="UP000321548"/>
    </source>
</evidence>
<keyword evidence="2" id="KW-0238">DNA-binding</keyword>
<dbReference type="RefSeq" id="WP_147702529.1">
    <property type="nucleotide sequence ID" value="NZ_VDUY01000001.1"/>
</dbReference>
<dbReference type="InterPro" id="IPR000792">
    <property type="entry name" value="Tscrpt_reg_LuxR_C"/>
</dbReference>
<sequence>MSAGTVFVVEDDDALADALAFLLASRGLAVKRHDSAEAFLRQLRDNPGWPEQPACLLLDVRMRGMSGLELFDLLQRERPGLAAPVVFLSGHGDIRMAVDAVKRGAFDFFEKPFSDNRLADRLIEALGESARRIAAARGAASVESRLARLSAREREVMDRVLEGRSNKLIAQDLGISMRTVEVHRSNVFAKMEVRSAVELARLLAPGEG</sequence>
<name>A0A5C8P4Z4_9BURK</name>
<evidence type="ECO:0000256" key="1">
    <source>
        <dbReference type="ARBA" id="ARBA00023015"/>
    </source>
</evidence>
<keyword evidence="3" id="KW-0804">Transcription</keyword>
<dbReference type="PANTHER" id="PTHR44688:SF16">
    <property type="entry name" value="DNA-BINDING TRANSCRIPTIONAL ACTIVATOR DEVR_DOSR"/>
    <property type="match status" value="1"/>
</dbReference>
<dbReference type="SMART" id="SM00448">
    <property type="entry name" value="REC"/>
    <property type="match status" value="1"/>
</dbReference>
<dbReference type="Pfam" id="PF00196">
    <property type="entry name" value="GerE"/>
    <property type="match status" value="1"/>
</dbReference>
<organism evidence="7 8">
    <name type="scientific">Zeimonas arvi</name>
    <dbReference type="NCBI Taxonomy" id="2498847"/>
    <lineage>
        <taxon>Bacteria</taxon>
        <taxon>Pseudomonadati</taxon>
        <taxon>Pseudomonadota</taxon>
        <taxon>Betaproteobacteria</taxon>
        <taxon>Burkholderiales</taxon>
        <taxon>Burkholderiaceae</taxon>
        <taxon>Zeimonas</taxon>
    </lineage>
</organism>
<dbReference type="Gene3D" id="1.10.10.10">
    <property type="entry name" value="Winged helix-like DNA-binding domain superfamily/Winged helix DNA-binding domain"/>
    <property type="match status" value="1"/>
</dbReference>
<dbReference type="SMART" id="SM00421">
    <property type="entry name" value="HTH_LUXR"/>
    <property type="match status" value="1"/>
</dbReference>
<dbReference type="Proteomes" id="UP000321548">
    <property type="component" value="Unassembled WGS sequence"/>
</dbReference>
<dbReference type="InterPro" id="IPR016032">
    <property type="entry name" value="Sig_transdc_resp-reg_C-effctor"/>
</dbReference>
<dbReference type="AlphaFoldDB" id="A0A5C8P4Z4"/>
<evidence type="ECO:0000313" key="7">
    <source>
        <dbReference type="EMBL" id="TXL68388.1"/>
    </source>
</evidence>
<evidence type="ECO:0000256" key="4">
    <source>
        <dbReference type="PROSITE-ProRule" id="PRU00169"/>
    </source>
</evidence>
<keyword evidence="8" id="KW-1185">Reference proteome</keyword>
<dbReference type="InterPro" id="IPR011006">
    <property type="entry name" value="CheY-like_superfamily"/>
</dbReference>
<dbReference type="PROSITE" id="PS50043">
    <property type="entry name" value="HTH_LUXR_2"/>
    <property type="match status" value="1"/>
</dbReference>
<dbReference type="EMBL" id="VDUY01000001">
    <property type="protein sequence ID" value="TXL68388.1"/>
    <property type="molecule type" value="Genomic_DNA"/>
</dbReference>
<dbReference type="InterPro" id="IPR036388">
    <property type="entry name" value="WH-like_DNA-bd_sf"/>
</dbReference>
<dbReference type="PRINTS" id="PR00038">
    <property type="entry name" value="HTHLUXR"/>
</dbReference>
<dbReference type="PANTHER" id="PTHR44688">
    <property type="entry name" value="DNA-BINDING TRANSCRIPTIONAL ACTIVATOR DEVR_DOSR"/>
    <property type="match status" value="1"/>
</dbReference>
<evidence type="ECO:0000259" key="6">
    <source>
        <dbReference type="PROSITE" id="PS50110"/>
    </source>
</evidence>
<dbReference type="PROSITE" id="PS00622">
    <property type="entry name" value="HTH_LUXR_1"/>
    <property type="match status" value="1"/>
</dbReference>
<evidence type="ECO:0000256" key="3">
    <source>
        <dbReference type="ARBA" id="ARBA00023163"/>
    </source>
</evidence>
<gene>
    <name evidence="7" type="ORF">FHP08_01495</name>
</gene>
<evidence type="ECO:0000259" key="5">
    <source>
        <dbReference type="PROSITE" id="PS50043"/>
    </source>
</evidence>
<reference evidence="7 8" key="1">
    <citation type="submission" date="2019-06" db="EMBL/GenBank/DDBJ databases">
        <title>Quisquiliibacterium sp. nov., isolated from a maize field.</title>
        <authorList>
            <person name="Lin S.-Y."/>
            <person name="Tsai C.-F."/>
            <person name="Young C.-C."/>
        </authorList>
    </citation>
    <scope>NUCLEOTIDE SEQUENCE [LARGE SCALE GENOMIC DNA]</scope>
    <source>
        <strain evidence="7 8">CC-CFT501</strain>
    </source>
</reference>
<evidence type="ECO:0000256" key="2">
    <source>
        <dbReference type="ARBA" id="ARBA00023125"/>
    </source>
</evidence>
<comment type="caution">
    <text evidence="7">The sequence shown here is derived from an EMBL/GenBank/DDBJ whole genome shotgun (WGS) entry which is preliminary data.</text>
</comment>
<dbReference type="SUPFAM" id="SSF52172">
    <property type="entry name" value="CheY-like"/>
    <property type="match status" value="1"/>
</dbReference>
<protein>
    <submittedName>
        <fullName evidence="7">Response regulator transcription factor</fullName>
    </submittedName>
</protein>
<dbReference type="Pfam" id="PF00072">
    <property type="entry name" value="Response_reg"/>
    <property type="match status" value="1"/>
</dbReference>
<dbReference type="GO" id="GO:0003677">
    <property type="term" value="F:DNA binding"/>
    <property type="evidence" value="ECO:0007669"/>
    <property type="project" value="UniProtKB-KW"/>
</dbReference>